<dbReference type="GO" id="GO:0003677">
    <property type="term" value="F:DNA binding"/>
    <property type="evidence" value="ECO:0007669"/>
    <property type="project" value="UniProtKB-KW"/>
</dbReference>
<dbReference type="Proteomes" id="UP000712157">
    <property type="component" value="Unassembled WGS sequence"/>
</dbReference>
<name>A0A949NEZ9_9FIRM</name>
<dbReference type="RefSeq" id="WP_158342404.1">
    <property type="nucleotide sequence ID" value="NZ_JAHQCW010000016.1"/>
</dbReference>
<reference evidence="3" key="1">
    <citation type="submission" date="2021-06" db="EMBL/GenBank/DDBJ databases">
        <title>Description of novel taxa of the family Lachnospiraceae.</title>
        <authorList>
            <person name="Chaplin A.V."/>
            <person name="Sokolova S.R."/>
            <person name="Pikina A.P."/>
            <person name="Korzhanova M."/>
            <person name="Belova V."/>
            <person name="Korostin D."/>
            <person name="Efimov B.A."/>
        </authorList>
    </citation>
    <scope>NUCLEOTIDE SEQUENCE</scope>
    <source>
        <strain evidence="3">ASD5720</strain>
    </source>
</reference>
<dbReference type="SUPFAM" id="SSF57802">
    <property type="entry name" value="Rubredoxin-like"/>
    <property type="match status" value="1"/>
</dbReference>
<dbReference type="AlphaFoldDB" id="A0A949NEZ9"/>
<keyword evidence="4" id="KW-1185">Reference proteome</keyword>
<dbReference type="PANTHER" id="PTHR46558">
    <property type="entry name" value="TRACRIPTIONAL REGULATORY PROTEIN-RELATED-RELATED"/>
    <property type="match status" value="1"/>
</dbReference>
<keyword evidence="1" id="KW-0238">DNA-binding</keyword>
<evidence type="ECO:0000313" key="3">
    <source>
        <dbReference type="EMBL" id="MBU9737044.1"/>
    </source>
</evidence>
<dbReference type="InterPro" id="IPR001387">
    <property type="entry name" value="Cro/C1-type_HTH"/>
</dbReference>
<dbReference type="SUPFAM" id="SSF49367">
    <property type="entry name" value="Superoxide reductase-like"/>
    <property type="match status" value="1"/>
</dbReference>
<evidence type="ECO:0000313" key="4">
    <source>
        <dbReference type="Proteomes" id="UP000712157"/>
    </source>
</evidence>
<organism evidence="3 4">
    <name type="scientific">Diplocloster agilis</name>
    <dbReference type="NCBI Taxonomy" id="2850323"/>
    <lineage>
        <taxon>Bacteria</taxon>
        <taxon>Bacillati</taxon>
        <taxon>Bacillota</taxon>
        <taxon>Clostridia</taxon>
        <taxon>Lachnospirales</taxon>
        <taxon>Lachnospiraceae</taxon>
        <taxon>Diplocloster</taxon>
    </lineage>
</organism>
<dbReference type="Gene3D" id="2.60.40.730">
    <property type="entry name" value="SOR catalytic domain"/>
    <property type="match status" value="1"/>
</dbReference>
<dbReference type="SMART" id="SM00530">
    <property type="entry name" value="HTH_XRE"/>
    <property type="match status" value="1"/>
</dbReference>
<dbReference type="PANTHER" id="PTHR46558:SF11">
    <property type="entry name" value="HTH-TYPE TRANSCRIPTIONAL REGULATOR XRE"/>
    <property type="match status" value="1"/>
</dbReference>
<gene>
    <name evidence="3" type="ORF">KTH89_10870</name>
</gene>
<dbReference type="Gene3D" id="1.10.260.40">
    <property type="entry name" value="lambda repressor-like DNA-binding domains"/>
    <property type="match status" value="1"/>
</dbReference>
<accession>A0A949NEZ9</accession>
<dbReference type="EMBL" id="JAHQCW010000016">
    <property type="protein sequence ID" value="MBU9737044.1"/>
    <property type="molecule type" value="Genomic_DNA"/>
</dbReference>
<sequence>MNNIKIGKLIYNLRKEKNLTQVQLAERMNISDKTVSKWERGFGCPEVSLLPELSTILDVDLENLLSGELDRNEILGGSMKNLQFYICPACGNMVTAITDTNMSCCGKKMKALKPQKANENEKLTVETVENDFYITSDHPMERGHYIAFIALLTGDSILLKKQYPEWDLQVRIPVLAHGRLLWYCNKHGLFYMEI</sequence>
<dbReference type="Pfam" id="PF01381">
    <property type="entry name" value="HTH_3"/>
    <property type="match status" value="1"/>
</dbReference>
<dbReference type="CDD" id="cd00093">
    <property type="entry name" value="HTH_XRE"/>
    <property type="match status" value="1"/>
</dbReference>
<comment type="caution">
    <text evidence="3">The sequence shown here is derived from an EMBL/GenBank/DDBJ whole genome shotgun (WGS) entry which is preliminary data.</text>
</comment>
<protein>
    <submittedName>
        <fullName evidence="3">Helix-turn-helix domain-containing protein</fullName>
    </submittedName>
</protein>
<evidence type="ECO:0000259" key="2">
    <source>
        <dbReference type="PROSITE" id="PS50943"/>
    </source>
</evidence>
<proteinExistence type="predicted"/>
<evidence type="ECO:0000256" key="1">
    <source>
        <dbReference type="ARBA" id="ARBA00023125"/>
    </source>
</evidence>
<dbReference type="GO" id="GO:0016491">
    <property type="term" value="F:oxidoreductase activity"/>
    <property type="evidence" value="ECO:0007669"/>
    <property type="project" value="InterPro"/>
</dbReference>
<feature type="domain" description="HTH cro/C1-type" evidence="2">
    <location>
        <begin position="10"/>
        <end position="64"/>
    </location>
</feature>
<dbReference type="SUPFAM" id="SSF47413">
    <property type="entry name" value="lambda repressor-like DNA-binding domains"/>
    <property type="match status" value="1"/>
</dbReference>
<dbReference type="InterPro" id="IPR036073">
    <property type="entry name" value="Desulfoferrodoxin_Fe-bd_dom_sf"/>
</dbReference>
<dbReference type="PROSITE" id="PS50943">
    <property type="entry name" value="HTH_CROC1"/>
    <property type="match status" value="1"/>
</dbReference>
<dbReference type="InterPro" id="IPR010982">
    <property type="entry name" value="Lambda_DNA-bd_dom_sf"/>
</dbReference>
<dbReference type="GO" id="GO:0005506">
    <property type="term" value="F:iron ion binding"/>
    <property type="evidence" value="ECO:0007669"/>
    <property type="project" value="InterPro"/>
</dbReference>